<dbReference type="EMBL" id="PCMW01000104">
    <property type="protein sequence ID" value="PDS22292.1"/>
    <property type="molecule type" value="Genomic_DNA"/>
</dbReference>
<sequence>MTKKKFSIDLNSFPKWGEINWIDLEITNSIYALEKLIEVQDEALHQVEEDLFRKIKNTERSNGDLDEMTLDMYVEHLHGIEQRIILEFERIQDSSQITTIFSIFESKLKLVCDNISSEFKYNPEPRKINSIIHKHWHFLNSFLQEDIRPLEKHFTPIYNRNTLRNIIVHQNSIADIKQYNELKNFNGISFYEGIDSYYIYEISKTFIRELLALVKLFFEILIKILTKKTNQLWTMKKE</sequence>
<reference evidence="1 2" key="1">
    <citation type="submission" date="2017-09" db="EMBL/GenBank/DDBJ databases">
        <title>Whole genomes of Flavobacteriaceae.</title>
        <authorList>
            <person name="Stine C."/>
            <person name="Li C."/>
            <person name="Tadesse D."/>
        </authorList>
    </citation>
    <scope>NUCLEOTIDE SEQUENCE [LARGE SCALE GENOMIC DNA]</scope>
    <source>
        <strain evidence="1 2">ATCC 35036</strain>
    </source>
</reference>
<dbReference type="OrthoDB" id="793993at2"/>
<name>A0A2H3K8S8_9FLAO</name>
<protein>
    <recommendedName>
        <fullName evidence="3">Cthe-2314-like HEPN domain-containing protein</fullName>
    </recommendedName>
</protein>
<accession>A0A2H3K8S8</accession>
<dbReference type="AlphaFoldDB" id="A0A2H3K8S8"/>
<evidence type="ECO:0000313" key="1">
    <source>
        <dbReference type="EMBL" id="PDS22292.1"/>
    </source>
</evidence>
<organism evidence="1 2">
    <name type="scientific">Flavobacterium branchiophilum</name>
    <dbReference type="NCBI Taxonomy" id="55197"/>
    <lineage>
        <taxon>Bacteria</taxon>
        <taxon>Pseudomonadati</taxon>
        <taxon>Bacteroidota</taxon>
        <taxon>Flavobacteriia</taxon>
        <taxon>Flavobacteriales</taxon>
        <taxon>Flavobacteriaceae</taxon>
        <taxon>Flavobacterium</taxon>
    </lineage>
</organism>
<dbReference type="Proteomes" id="UP000220828">
    <property type="component" value="Unassembled WGS sequence"/>
</dbReference>
<gene>
    <name evidence="1" type="ORF">B0A77_13890</name>
</gene>
<comment type="caution">
    <text evidence="1">The sequence shown here is derived from an EMBL/GenBank/DDBJ whole genome shotgun (WGS) entry which is preliminary data.</text>
</comment>
<proteinExistence type="predicted"/>
<evidence type="ECO:0000313" key="2">
    <source>
        <dbReference type="Proteomes" id="UP000220828"/>
    </source>
</evidence>
<dbReference type="RefSeq" id="WP_014084771.1">
    <property type="nucleotide sequence ID" value="NZ_CBCSFI010000018.1"/>
</dbReference>
<evidence type="ECO:0008006" key="3">
    <source>
        <dbReference type="Google" id="ProtNLM"/>
    </source>
</evidence>